<evidence type="ECO:0000256" key="1">
    <source>
        <dbReference type="ARBA" id="ARBA00004496"/>
    </source>
</evidence>
<keyword evidence="4 8" id="KW-0863">Zinc-finger</keyword>
<protein>
    <submittedName>
        <fullName evidence="9">Nanos-like protein</fullName>
    </submittedName>
</protein>
<reference evidence="9 10" key="1">
    <citation type="journal article" date="2015" name="Parasit. Vectors">
        <title>Draft genome of the scabies mite.</title>
        <authorList>
            <person name="Rider S.D.Jr."/>
            <person name="Morgan M.S."/>
            <person name="Arlian L.G."/>
        </authorList>
    </citation>
    <scope>NUCLEOTIDE SEQUENCE [LARGE SCALE GENOMIC DNA]</scope>
    <source>
        <strain evidence="9">Arlian Lab</strain>
    </source>
</reference>
<evidence type="ECO:0000256" key="2">
    <source>
        <dbReference type="ARBA" id="ARBA00022490"/>
    </source>
</evidence>
<organism evidence="9 10">
    <name type="scientific">Sarcoptes scabiei</name>
    <name type="common">Itch mite</name>
    <name type="synonym">Acarus scabiei</name>
    <dbReference type="NCBI Taxonomy" id="52283"/>
    <lineage>
        <taxon>Eukaryota</taxon>
        <taxon>Metazoa</taxon>
        <taxon>Ecdysozoa</taxon>
        <taxon>Arthropoda</taxon>
        <taxon>Chelicerata</taxon>
        <taxon>Arachnida</taxon>
        <taxon>Acari</taxon>
        <taxon>Acariformes</taxon>
        <taxon>Sarcoptiformes</taxon>
        <taxon>Astigmata</taxon>
        <taxon>Psoroptidia</taxon>
        <taxon>Sarcoptoidea</taxon>
        <taxon>Sarcoptidae</taxon>
        <taxon>Sarcoptinae</taxon>
        <taxon>Sarcoptes</taxon>
    </lineage>
</organism>
<comment type="caution">
    <text evidence="9">The sequence shown here is derived from an EMBL/GenBank/DDBJ whole genome shotgun (WGS) entry which is preliminary data.</text>
</comment>
<evidence type="ECO:0000313" key="10">
    <source>
        <dbReference type="Proteomes" id="UP000616769"/>
    </source>
</evidence>
<comment type="similarity">
    <text evidence="8">Belongs to the nanos family.</text>
</comment>
<dbReference type="VEuPathDB" id="VectorBase:SSCA003933"/>
<evidence type="ECO:0000256" key="5">
    <source>
        <dbReference type="ARBA" id="ARBA00022833"/>
    </source>
</evidence>
<dbReference type="EMBL" id="JXLN01009948">
    <property type="protein sequence ID" value="KPM04769.1"/>
    <property type="molecule type" value="Genomic_DNA"/>
</dbReference>
<keyword evidence="5" id="KW-0862">Zinc</keyword>
<dbReference type="GO" id="GO:0008270">
    <property type="term" value="F:zinc ion binding"/>
    <property type="evidence" value="ECO:0007669"/>
    <property type="project" value="UniProtKB-KW"/>
</dbReference>
<dbReference type="PANTHER" id="PTHR12887">
    <property type="entry name" value="NANOS PROTEIN"/>
    <property type="match status" value="1"/>
</dbReference>
<evidence type="ECO:0000256" key="6">
    <source>
        <dbReference type="ARBA" id="ARBA00022845"/>
    </source>
</evidence>
<keyword evidence="2" id="KW-0963">Cytoplasm</keyword>
<dbReference type="Proteomes" id="UP000616769">
    <property type="component" value="Unassembled WGS sequence"/>
</dbReference>
<evidence type="ECO:0000256" key="3">
    <source>
        <dbReference type="ARBA" id="ARBA00022723"/>
    </source>
</evidence>
<dbReference type="GO" id="GO:0006417">
    <property type="term" value="P:regulation of translation"/>
    <property type="evidence" value="ECO:0007669"/>
    <property type="project" value="UniProtKB-UniRule"/>
</dbReference>
<keyword evidence="6 8" id="KW-0810">Translation regulation</keyword>
<evidence type="ECO:0000256" key="8">
    <source>
        <dbReference type="PROSITE-ProRule" id="PRU00855"/>
    </source>
</evidence>
<name>A0A132A1S9_SARSC</name>
<dbReference type="Gene3D" id="4.10.60.30">
    <property type="entry name" value="Nanos, RNA-binding domain"/>
    <property type="match status" value="1"/>
</dbReference>
<accession>A0A132A1S9</accession>
<dbReference type="Pfam" id="PF05741">
    <property type="entry name" value="zf-nanos"/>
    <property type="match status" value="1"/>
</dbReference>
<sequence length="157" mass="17563">MSLIIIVFHSRSFALYAMSTEQSNDRIIGAWVVPSKPIPKSGRIGSSMIMKTTSNTRSMYCGFCKNNGEPEEVYRSHFKMVNGKVNCPILRQYRCTICDATGDYAHTRSYCPLRTTLNGTGIFGPDLFFNMSALKKDPFNAAGHRNPAYPYNANISN</sequence>
<proteinExistence type="inferred from homology"/>
<dbReference type="InterPro" id="IPR038129">
    <property type="entry name" value="Nanos_sf"/>
</dbReference>
<evidence type="ECO:0000256" key="4">
    <source>
        <dbReference type="ARBA" id="ARBA00022771"/>
    </source>
</evidence>
<evidence type="ECO:0000313" key="9">
    <source>
        <dbReference type="EMBL" id="KPM04769.1"/>
    </source>
</evidence>
<dbReference type="GO" id="GO:0003723">
    <property type="term" value="F:RNA binding"/>
    <property type="evidence" value="ECO:0007669"/>
    <property type="project" value="UniProtKB-UniRule"/>
</dbReference>
<evidence type="ECO:0000256" key="7">
    <source>
        <dbReference type="ARBA" id="ARBA00022884"/>
    </source>
</evidence>
<dbReference type="AlphaFoldDB" id="A0A132A1S9"/>
<keyword evidence="7 8" id="KW-0694">RNA-binding</keyword>
<keyword evidence="3" id="KW-0479">Metal-binding</keyword>
<comment type="subcellular location">
    <subcellularLocation>
        <location evidence="1">Cytoplasm</location>
    </subcellularLocation>
</comment>
<dbReference type="PROSITE" id="PS51522">
    <property type="entry name" value="ZF_NANOS"/>
    <property type="match status" value="1"/>
</dbReference>
<gene>
    <name evidence="9" type="ORF">QR98_0032230</name>
</gene>
<dbReference type="InterPro" id="IPR008705">
    <property type="entry name" value="Nanos/Xcar2"/>
</dbReference>
<dbReference type="InterPro" id="IPR024161">
    <property type="entry name" value="Znf_nanos-typ"/>
</dbReference>
<dbReference type="GO" id="GO:0005737">
    <property type="term" value="C:cytoplasm"/>
    <property type="evidence" value="ECO:0007669"/>
    <property type="project" value="UniProtKB-SubCell"/>
</dbReference>